<evidence type="ECO:0000313" key="4">
    <source>
        <dbReference type="EMBL" id="SFP55693.1"/>
    </source>
</evidence>
<dbReference type="RefSeq" id="WP_090653542.1">
    <property type="nucleotide sequence ID" value="NZ_FOXQ01000001.1"/>
</dbReference>
<dbReference type="Pfam" id="PF13181">
    <property type="entry name" value="TPR_8"/>
    <property type="match status" value="1"/>
</dbReference>
<dbReference type="InterPro" id="IPR011990">
    <property type="entry name" value="TPR-like_helical_dom_sf"/>
</dbReference>
<keyword evidence="2" id="KW-0175">Coiled coil</keyword>
<evidence type="ECO:0008006" key="6">
    <source>
        <dbReference type="Google" id="ProtNLM"/>
    </source>
</evidence>
<dbReference type="AlphaFoldDB" id="A0A1I5RB01"/>
<feature type="signal peptide" evidence="3">
    <location>
        <begin position="1"/>
        <end position="21"/>
    </location>
</feature>
<evidence type="ECO:0000256" key="1">
    <source>
        <dbReference type="PROSITE-ProRule" id="PRU00339"/>
    </source>
</evidence>
<dbReference type="Gene3D" id="1.25.40.10">
    <property type="entry name" value="Tetratricopeptide repeat domain"/>
    <property type="match status" value="2"/>
</dbReference>
<dbReference type="EMBL" id="FOXQ01000001">
    <property type="protein sequence ID" value="SFP55693.1"/>
    <property type="molecule type" value="Genomic_DNA"/>
</dbReference>
<accession>A0A1I5RB01</accession>
<dbReference type="SUPFAM" id="SSF48452">
    <property type="entry name" value="TPR-like"/>
    <property type="match status" value="2"/>
</dbReference>
<dbReference type="OrthoDB" id="640674at2"/>
<evidence type="ECO:0000313" key="5">
    <source>
        <dbReference type="Proteomes" id="UP000199031"/>
    </source>
</evidence>
<keyword evidence="5" id="KW-1185">Reference proteome</keyword>
<sequence length="948" mass="107046">MKRHNYLLFFFLLAGSQNLLAQNINGYKVYVSRLYATTLYFHDAYTKYNFGETTCPYKFNSLLGDEKSIALETSNNVTEPYTLYVTEGGRKHKFTIIYKEHLEDAERDIYFTDLDLVAQLSKAPVNEPVAASFNAEAPKNETPAAVQATAETTENNEAKYTDLVRRANNAFTSSRYEDALKFYTAALALKPDDIYLNTQVQVIQKNIATAKIEEENRRKDSSFQSYINAGDKTLNDKQYNAAKIAYGEALKIKPNDATALGRLKKLDENIAIDSLKTVQQEKEALYANYVMLGDTAISKGSYDAAKAAYNQALLVKPGDAVIASRLKNLNQQVITDSINEVNRKNADLYAAYINSAGKAFAEKIYGVAKSGYDSALLLKPGDEYANAQIKKIDDILAEQQRQARIAIEQQKNEALQKQYNDLISKADGAYSTAMYNDALDGYTKALTINRNDQYSKTKIAQAKKALEKKQLKLKLDSLNNIKYTAALKKADDAFDTKDFTNARSLYNSALAYKPNDDYINNRIAEIERTLTEEAIKKQAAKDSLNKINEISKKYTALIADAQKAYNEKDYTTARVMFSEAAGLKPGETEARNKIVIIDSELAEIAQKQIIQNKADSLIANGEIAMATQLYPLALDNFKAAMALNLPEQQYYLQRQVSYTQDQLNILEKQRQNEELKQHFDSAMSAYEKGKAALRYKDNYDQVLYYYRKYLDIVGNMDSATLEQSQYNLVNITKYVRTAITNINDELERKSVAGANKDTVHVKAPVAYAYYAPAIYYPNPKDPALGYVYRKYPDINFFSSPTDQKFDSLLNFNVQSNLIGREIMSLKPELELADSSNNVKLICQNINFKHNNVYFKFLVQNYDSTEFLTGRMLLSYKPNGSKDSVKLYPNYVASYPIILGGRQKVLVYVARPAVIADEENLHFEMVDRLDKLKLDVTIPGSAYNKSQGN</sequence>
<feature type="repeat" description="TPR" evidence="1">
    <location>
        <begin position="223"/>
        <end position="256"/>
    </location>
</feature>
<dbReference type="InterPro" id="IPR019734">
    <property type="entry name" value="TPR_rpt"/>
</dbReference>
<dbReference type="Proteomes" id="UP000199031">
    <property type="component" value="Unassembled WGS sequence"/>
</dbReference>
<dbReference type="SMART" id="SM00028">
    <property type="entry name" value="TPR"/>
    <property type="match status" value="7"/>
</dbReference>
<keyword evidence="3" id="KW-0732">Signal</keyword>
<evidence type="ECO:0000256" key="2">
    <source>
        <dbReference type="SAM" id="Coils"/>
    </source>
</evidence>
<organism evidence="4 5">
    <name type="scientific">Parafilimonas terrae</name>
    <dbReference type="NCBI Taxonomy" id="1465490"/>
    <lineage>
        <taxon>Bacteria</taxon>
        <taxon>Pseudomonadati</taxon>
        <taxon>Bacteroidota</taxon>
        <taxon>Chitinophagia</taxon>
        <taxon>Chitinophagales</taxon>
        <taxon>Chitinophagaceae</taxon>
        <taxon>Parafilimonas</taxon>
    </lineage>
</organism>
<protein>
    <recommendedName>
        <fullName evidence="6">Tetratricopeptide repeat-containing protein</fullName>
    </recommendedName>
</protein>
<feature type="repeat" description="TPR" evidence="1">
    <location>
        <begin position="286"/>
        <end position="319"/>
    </location>
</feature>
<feature type="coiled-coil region" evidence="2">
    <location>
        <begin position="397"/>
        <end position="425"/>
    </location>
</feature>
<evidence type="ECO:0000256" key="3">
    <source>
        <dbReference type="SAM" id="SignalP"/>
    </source>
</evidence>
<feature type="repeat" description="TPR" evidence="1">
    <location>
        <begin position="160"/>
        <end position="193"/>
    </location>
</feature>
<keyword evidence="1" id="KW-0802">TPR repeat</keyword>
<gene>
    <name evidence="4" type="ORF">SAMN05444277_101167</name>
</gene>
<dbReference type="PROSITE" id="PS50005">
    <property type="entry name" value="TPR"/>
    <property type="match status" value="3"/>
</dbReference>
<name>A0A1I5RB01_9BACT</name>
<feature type="chain" id="PRO_5011693831" description="Tetratricopeptide repeat-containing protein" evidence="3">
    <location>
        <begin position="22"/>
        <end position="948"/>
    </location>
</feature>
<reference evidence="4 5" key="1">
    <citation type="submission" date="2016-10" db="EMBL/GenBank/DDBJ databases">
        <authorList>
            <person name="de Groot N.N."/>
        </authorList>
    </citation>
    <scope>NUCLEOTIDE SEQUENCE [LARGE SCALE GENOMIC DNA]</scope>
    <source>
        <strain evidence="4 5">DSM 28286</strain>
    </source>
</reference>
<dbReference type="STRING" id="1465490.SAMN05444277_101167"/>
<proteinExistence type="predicted"/>